<dbReference type="EMBL" id="DWYG01000155">
    <property type="protein sequence ID" value="HJB42672.1"/>
    <property type="molecule type" value="Genomic_DNA"/>
</dbReference>
<dbReference type="AlphaFoldDB" id="A0A9D2M7T5"/>
<evidence type="ECO:0000256" key="7">
    <source>
        <dbReference type="ARBA" id="ARBA00019373"/>
    </source>
</evidence>
<feature type="transmembrane region" description="Helical" evidence="19">
    <location>
        <begin position="107"/>
        <end position="126"/>
    </location>
</feature>
<organism evidence="20 21">
    <name type="scientific">Candidatus Gemmiger avicola</name>
    <dbReference type="NCBI Taxonomy" id="2838605"/>
    <lineage>
        <taxon>Bacteria</taxon>
        <taxon>Bacillati</taxon>
        <taxon>Bacillota</taxon>
        <taxon>Clostridia</taxon>
        <taxon>Eubacteriales</taxon>
        <taxon>Gemmiger</taxon>
    </lineage>
</organism>
<keyword evidence="16" id="KW-0594">Phospholipid biosynthesis</keyword>
<protein>
    <recommendedName>
        <fullName evidence="7 18">Phosphatidate cytidylyltransferase</fullName>
        <ecNumber evidence="6 18">2.7.7.41</ecNumber>
    </recommendedName>
</protein>
<evidence type="ECO:0000256" key="19">
    <source>
        <dbReference type="SAM" id="Phobius"/>
    </source>
</evidence>
<dbReference type="InterPro" id="IPR000374">
    <property type="entry name" value="PC_trans"/>
</dbReference>
<evidence type="ECO:0000256" key="1">
    <source>
        <dbReference type="ARBA" id="ARBA00001698"/>
    </source>
</evidence>
<reference evidence="20" key="2">
    <citation type="submission" date="2021-04" db="EMBL/GenBank/DDBJ databases">
        <authorList>
            <person name="Gilroy R."/>
        </authorList>
    </citation>
    <scope>NUCLEOTIDE SEQUENCE</scope>
    <source>
        <strain evidence="20">ChiBcec8-13705</strain>
    </source>
</reference>
<keyword evidence="14" id="KW-0443">Lipid metabolism</keyword>
<accession>A0A9D2M7T5</accession>
<comment type="pathway">
    <text evidence="3 18">Phospholipid metabolism; CDP-diacylglycerol biosynthesis; CDP-diacylglycerol from sn-glycerol 3-phosphate: step 3/3.</text>
</comment>
<keyword evidence="17" id="KW-1208">Phospholipid metabolism</keyword>
<evidence type="ECO:0000256" key="6">
    <source>
        <dbReference type="ARBA" id="ARBA00012487"/>
    </source>
</evidence>
<gene>
    <name evidence="20" type="ORF">H9945_09255</name>
</gene>
<evidence type="ECO:0000256" key="15">
    <source>
        <dbReference type="ARBA" id="ARBA00023136"/>
    </source>
</evidence>
<dbReference type="EC" id="2.7.7.41" evidence="6 18"/>
<feature type="transmembrane region" description="Helical" evidence="19">
    <location>
        <begin position="138"/>
        <end position="159"/>
    </location>
</feature>
<keyword evidence="8" id="KW-1003">Cell membrane</keyword>
<keyword evidence="10 18" id="KW-0808">Transferase</keyword>
<reference evidence="20" key="1">
    <citation type="journal article" date="2021" name="PeerJ">
        <title>Extensive microbial diversity within the chicken gut microbiome revealed by metagenomics and culture.</title>
        <authorList>
            <person name="Gilroy R."/>
            <person name="Ravi A."/>
            <person name="Getino M."/>
            <person name="Pursley I."/>
            <person name="Horton D.L."/>
            <person name="Alikhan N.F."/>
            <person name="Baker D."/>
            <person name="Gharbi K."/>
            <person name="Hall N."/>
            <person name="Watson M."/>
            <person name="Adriaenssens E.M."/>
            <person name="Foster-Nyarko E."/>
            <person name="Jarju S."/>
            <person name="Secka A."/>
            <person name="Antonio M."/>
            <person name="Oren A."/>
            <person name="Chaudhuri R.R."/>
            <person name="La Ragione R."/>
            <person name="Hildebrand F."/>
            <person name="Pallen M.J."/>
        </authorList>
    </citation>
    <scope>NUCLEOTIDE SEQUENCE</scope>
    <source>
        <strain evidence="20">ChiBcec8-13705</strain>
    </source>
</reference>
<feature type="transmembrane region" description="Helical" evidence="19">
    <location>
        <begin position="76"/>
        <end position="95"/>
    </location>
</feature>
<feature type="transmembrane region" description="Helical" evidence="19">
    <location>
        <begin position="51"/>
        <end position="70"/>
    </location>
</feature>
<dbReference type="GO" id="GO:0005886">
    <property type="term" value="C:plasma membrane"/>
    <property type="evidence" value="ECO:0007669"/>
    <property type="project" value="UniProtKB-SubCell"/>
</dbReference>
<keyword evidence="13 19" id="KW-1133">Transmembrane helix</keyword>
<evidence type="ECO:0000256" key="17">
    <source>
        <dbReference type="ARBA" id="ARBA00023264"/>
    </source>
</evidence>
<name>A0A9D2M7T5_9FIRM</name>
<dbReference type="GO" id="GO:0016024">
    <property type="term" value="P:CDP-diacylglycerol biosynthetic process"/>
    <property type="evidence" value="ECO:0007669"/>
    <property type="project" value="TreeGrafter"/>
</dbReference>
<comment type="similarity">
    <text evidence="5 18">Belongs to the CDS family.</text>
</comment>
<dbReference type="GO" id="GO:0004605">
    <property type="term" value="F:phosphatidate cytidylyltransferase activity"/>
    <property type="evidence" value="ECO:0007669"/>
    <property type="project" value="UniProtKB-EC"/>
</dbReference>
<sequence length="288" mass="31704">MKTRVLTAVVGLCLLAVVLVFFDTALFDLVLALICLIGMHEVYSAMGFGRRQWYLFVAAIPYTLLVMLSTTEAVRVLVLPASFLIVLFYNICLVAKHEELDFGKLSGFTYFSGVILFCFYSLVHLKRKLPVDVYGNDAIYFILLILCFAWGGDTAAYFTGRAFGKHKLAPRVSPHKTVEGAVGGVLGSMLAGVLLTFVYNQLSGRFDLFSINVTVRHYLVLLVLGAVASVLGIFGDLFASAVKRQAGIKDYGTIFPGHGGILDRFDSVMFIAPFVSIAVRSFFYLIAR</sequence>
<feature type="transmembrane region" description="Helical" evidence="19">
    <location>
        <begin position="180"/>
        <end position="199"/>
    </location>
</feature>
<comment type="pathway">
    <text evidence="4">Lipid metabolism.</text>
</comment>
<keyword evidence="15 19" id="KW-0472">Membrane</keyword>
<dbReference type="PANTHER" id="PTHR46382">
    <property type="entry name" value="PHOSPHATIDATE CYTIDYLYLTRANSFERASE"/>
    <property type="match status" value="1"/>
</dbReference>
<keyword evidence="12 18" id="KW-0548">Nucleotidyltransferase</keyword>
<dbReference type="Proteomes" id="UP000886803">
    <property type="component" value="Unassembled WGS sequence"/>
</dbReference>
<evidence type="ECO:0000256" key="18">
    <source>
        <dbReference type="RuleBase" id="RU003938"/>
    </source>
</evidence>
<evidence type="ECO:0000256" key="8">
    <source>
        <dbReference type="ARBA" id="ARBA00022475"/>
    </source>
</evidence>
<evidence type="ECO:0000256" key="13">
    <source>
        <dbReference type="ARBA" id="ARBA00022989"/>
    </source>
</evidence>
<evidence type="ECO:0000256" key="4">
    <source>
        <dbReference type="ARBA" id="ARBA00005189"/>
    </source>
</evidence>
<keyword evidence="11 18" id="KW-0812">Transmembrane</keyword>
<proteinExistence type="inferred from homology"/>
<evidence type="ECO:0000256" key="11">
    <source>
        <dbReference type="ARBA" id="ARBA00022692"/>
    </source>
</evidence>
<dbReference type="Pfam" id="PF01148">
    <property type="entry name" value="CTP_transf_1"/>
    <property type="match status" value="1"/>
</dbReference>
<comment type="subcellular location">
    <subcellularLocation>
        <location evidence="2">Cell membrane</location>
        <topology evidence="2">Multi-pass membrane protein</topology>
    </subcellularLocation>
</comment>
<feature type="transmembrane region" description="Helical" evidence="19">
    <location>
        <begin position="219"/>
        <end position="239"/>
    </location>
</feature>
<evidence type="ECO:0000256" key="10">
    <source>
        <dbReference type="ARBA" id="ARBA00022679"/>
    </source>
</evidence>
<feature type="transmembrane region" description="Helical" evidence="19">
    <location>
        <begin position="6"/>
        <end position="39"/>
    </location>
</feature>
<evidence type="ECO:0000256" key="2">
    <source>
        <dbReference type="ARBA" id="ARBA00004651"/>
    </source>
</evidence>
<comment type="catalytic activity">
    <reaction evidence="1 18">
        <text>a 1,2-diacyl-sn-glycero-3-phosphate + CTP + H(+) = a CDP-1,2-diacyl-sn-glycerol + diphosphate</text>
        <dbReference type="Rhea" id="RHEA:16229"/>
        <dbReference type="ChEBI" id="CHEBI:15378"/>
        <dbReference type="ChEBI" id="CHEBI:33019"/>
        <dbReference type="ChEBI" id="CHEBI:37563"/>
        <dbReference type="ChEBI" id="CHEBI:58332"/>
        <dbReference type="ChEBI" id="CHEBI:58608"/>
        <dbReference type="EC" id="2.7.7.41"/>
    </reaction>
</comment>
<evidence type="ECO:0000256" key="9">
    <source>
        <dbReference type="ARBA" id="ARBA00022516"/>
    </source>
</evidence>
<keyword evidence="9" id="KW-0444">Lipid biosynthesis</keyword>
<evidence type="ECO:0000256" key="14">
    <source>
        <dbReference type="ARBA" id="ARBA00023098"/>
    </source>
</evidence>
<evidence type="ECO:0000256" key="12">
    <source>
        <dbReference type="ARBA" id="ARBA00022695"/>
    </source>
</evidence>
<evidence type="ECO:0000313" key="20">
    <source>
        <dbReference type="EMBL" id="HJB42672.1"/>
    </source>
</evidence>
<comment type="caution">
    <text evidence="20">The sequence shown here is derived from an EMBL/GenBank/DDBJ whole genome shotgun (WGS) entry which is preliminary data.</text>
</comment>
<feature type="transmembrane region" description="Helical" evidence="19">
    <location>
        <begin position="268"/>
        <end position="287"/>
    </location>
</feature>
<evidence type="ECO:0000256" key="5">
    <source>
        <dbReference type="ARBA" id="ARBA00010185"/>
    </source>
</evidence>
<dbReference type="PROSITE" id="PS01315">
    <property type="entry name" value="CDS"/>
    <property type="match status" value="1"/>
</dbReference>
<evidence type="ECO:0000256" key="3">
    <source>
        <dbReference type="ARBA" id="ARBA00005119"/>
    </source>
</evidence>
<evidence type="ECO:0000313" key="21">
    <source>
        <dbReference type="Proteomes" id="UP000886803"/>
    </source>
</evidence>
<evidence type="ECO:0000256" key="16">
    <source>
        <dbReference type="ARBA" id="ARBA00023209"/>
    </source>
</evidence>
<dbReference type="PANTHER" id="PTHR46382:SF1">
    <property type="entry name" value="PHOSPHATIDATE CYTIDYLYLTRANSFERASE"/>
    <property type="match status" value="1"/>
</dbReference>